<gene>
    <name evidence="2" type="ORF">GCM10007877_17610</name>
</gene>
<dbReference type="InterPro" id="IPR051604">
    <property type="entry name" value="Ergot_Alk_Oxidoreductase"/>
</dbReference>
<dbReference type="EMBL" id="BSPD01000038">
    <property type="protein sequence ID" value="GLS26046.1"/>
    <property type="molecule type" value="Genomic_DNA"/>
</dbReference>
<reference evidence="2 3" key="1">
    <citation type="journal article" date="2014" name="Int. J. Syst. Evol. Microbiol.">
        <title>Complete genome sequence of Corynebacterium casei LMG S-19264T (=DSM 44701T), isolated from a smear-ripened cheese.</title>
        <authorList>
            <consortium name="US DOE Joint Genome Institute (JGI-PGF)"/>
            <person name="Walter F."/>
            <person name="Albersmeier A."/>
            <person name="Kalinowski J."/>
            <person name="Ruckert C."/>
        </authorList>
    </citation>
    <scope>NUCLEOTIDE SEQUENCE [LARGE SCALE GENOMIC DNA]</scope>
    <source>
        <strain evidence="2 3">NBRC 110095</strain>
    </source>
</reference>
<name>A0AA37WND1_9GAMM</name>
<dbReference type="Gene3D" id="3.90.25.10">
    <property type="entry name" value="UDP-galactose 4-epimerase, domain 1"/>
    <property type="match status" value="1"/>
</dbReference>
<dbReference type="PANTHER" id="PTHR43162">
    <property type="match status" value="1"/>
</dbReference>
<feature type="domain" description="NmrA-like" evidence="1">
    <location>
        <begin position="3"/>
        <end position="281"/>
    </location>
</feature>
<evidence type="ECO:0000313" key="2">
    <source>
        <dbReference type="EMBL" id="GLS26046.1"/>
    </source>
</evidence>
<keyword evidence="3" id="KW-1185">Reference proteome</keyword>
<protein>
    <submittedName>
        <fullName evidence="2">NmrA family transcriptional regulator</fullName>
    </submittedName>
</protein>
<accession>A0AA37WND1</accession>
<organism evidence="2 3">
    <name type="scientific">Marinibactrum halimedae</name>
    <dbReference type="NCBI Taxonomy" id="1444977"/>
    <lineage>
        <taxon>Bacteria</taxon>
        <taxon>Pseudomonadati</taxon>
        <taxon>Pseudomonadota</taxon>
        <taxon>Gammaproteobacteria</taxon>
        <taxon>Cellvibrionales</taxon>
        <taxon>Cellvibrionaceae</taxon>
        <taxon>Marinibactrum</taxon>
    </lineage>
</organism>
<dbReference type="CDD" id="cd05269">
    <property type="entry name" value="TMR_SDR_a"/>
    <property type="match status" value="1"/>
</dbReference>
<dbReference type="RefSeq" id="WP_232595737.1">
    <property type="nucleotide sequence ID" value="NZ_BSPD01000038.1"/>
</dbReference>
<dbReference type="AlphaFoldDB" id="A0AA37WND1"/>
<dbReference type="Gene3D" id="3.40.50.720">
    <property type="entry name" value="NAD(P)-binding Rossmann-like Domain"/>
    <property type="match status" value="1"/>
</dbReference>
<sequence length="291" mass="31260">MTSILVTGGTGNNGKAVLESLAAKDVNVRALLRNPSKAIVKDPNISYVKGDFSDSASLEKVLSGIEVAFLVSAYEPTFAEKHGNFVRAAEKAGVRHIVQLSGVGADLKSPIKTLAWLGQAEAHLRSSTLNWTILRPATYTNNFFASAQSIKESDLIAAPFGTDANAVMTLVDNNDIGEAAANVLLNPDKHIGNVYTLTGSEQLNHDNVASVFSEVLGRPIKYLPVTNEEAKAGLLNWQVPEVLADSLVQLWTAMRNGEFKPEPTQDLSNLIGRAPTTFEQFVRANVAAFKA</sequence>
<comment type="caution">
    <text evidence="2">The sequence shown here is derived from an EMBL/GenBank/DDBJ whole genome shotgun (WGS) entry which is preliminary data.</text>
</comment>
<dbReference type="SUPFAM" id="SSF51735">
    <property type="entry name" value="NAD(P)-binding Rossmann-fold domains"/>
    <property type="match status" value="1"/>
</dbReference>
<dbReference type="Pfam" id="PF05368">
    <property type="entry name" value="NmrA"/>
    <property type="match status" value="1"/>
</dbReference>
<evidence type="ECO:0000259" key="1">
    <source>
        <dbReference type="Pfam" id="PF05368"/>
    </source>
</evidence>
<dbReference type="Proteomes" id="UP001156870">
    <property type="component" value="Unassembled WGS sequence"/>
</dbReference>
<proteinExistence type="predicted"/>
<dbReference type="PANTHER" id="PTHR43162:SF1">
    <property type="entry name" value="PRESTALK A DIFFERENTIATION PROTEIN A"/>
    <property type="match status" value="1"/>
</dbReference>
<dbReference type="InterPro" id="IPR008030">
    <property type="entry name" value="NmrA-like"/>
</dbReference>
<dbReference type="InterPro" id="IPR036291">
    <property type="entry name" value="NAD(P)-bd_dom_sf"/>
</dbReference>
<evidence type="ECO:0000313" key="3">
    <source>
        <dbReference type="Proteomes" id="UP001156870"/>
    </source>
</evidence>